<keyword evidence="3" id="KW-0460">Magnesium</keyword>
<evidence type="ECO:0000313" key="5">
    <source>
        <dbReference type="EMBL" id="VAW02447.1"/>
    </source>
</evidence>
<evidence type="ECO:0000256" key="3">
    <source>
        <dbReference type="ARBA" id="ARBA00022842"/>
    </source>
</evidence>
<dbReference type="Gene3D" id="1.20.1440.100">
    <property type="entry name" value="SG protein - dephosphorylation function"/>
    <property type="match status" value="1"/>
</dbReference>
<dbReference type="NCBIfam" id="TIGR01490">
    <property type="entry name" value="HAD-SF-IB-hyp1"/>
    <property type="match status" value="1"/>
</dbReference>
<dbReference type="InterPro" id="IPR023214">
    <property type="entry name" value="HAD_sf"/>
</dbReference>
<dbReference type="InterPro" id="IPR006385">
    <property type="entry name" value="HAD_hydro_SerB1"/>
</dbReference>
<name>A0A3B0SN84_9ZZZZ</name>
<dbReference type="GO" id="GO:0046872">
    <property type="term" value="F:metal ion binding"/>
    <property type="evidence" value="ECO:0007669"/>
    <property type="project" value="UniProtKB-KW"/>
</dbReference>
<keyword evidence="1" id="KW-0479">Metal-binding</keyword>
<dbReference type="Gene3D" id="3.40.50.1000">
    <property type="entry name" value="HAD superfamily/HAD-like"/>
    <property type="match status" value="1"/>
</dbReference>
<dbReference type="SUPFAM" id="SSF56784">
    <property type="entry name" value="HAD-like"/>
    <property type="match status" value="1"/>
</dbReference>
<dbReference type="Pfam" id="PF12710">
    <property type="entry name" value="HAD"/>
    <property type="match status" value="1"/>
</dbReference>
<keyword evidence="4" id="KW-1133">Transmembrane helix</keyword>
<dbReference type="GO" id="GO:0016787">
    <property type="term" value="F:hydrolase activity"/>
    <property type="evidence" value="ECO:0007669"/>
    <property type="project" value="UniProtKB-KW"/>
</dbReference>
<dbReference type="EMBL" id="UOEF01000350">
    <property type="protein sequence ID" value="VAW02447.1"/>
    <property type="molecule type" value="Genomic_DNA"/>
</dbReference>
<evidence type="ECO:0000256" key="4">
    <source>
        <dbReference type="SAM" id="Phobius"/>
    </source>
</evidence>
<dbReference type="InterPro" id="IPR050582">
    <property type="entry name" value="HAD-like_SerB"/>
</dbReference>
<reference evidence="5" key="1">
    <citation type="submission" date="2018-06" db="EMBL/GenBank/DDBJ databases">
        <authorList>
            <person name="Zhirakovskaya E."/>
        </authorList>
    </citation>
    <scope>NUCLEOTIDE SEQUENCE</scope>
</reference>
<protein>
    <submittedName>
        <fullName evidence="5">Phosphoserine phosphatase</fullName>
        <ecNumber evidence="5">3.1.3.3</ecNumber>
    </submittedName>
</protein>
<keyword evidence="4" id="KW-0812">Transmembrane</keyword>
<dbReference type="NCBIfam" id="TIGR01488">
    <property type="entry name" value="HAD-SF-IB"/>
    <property type="match status" value="1"/>
</dbReference>
<evidence type="ECO:0000256" key="1">
    <source>
        <dbReference type="ARBA" id="ARBA00022723"/>
    </source>
</evidence>
<feature type="transmembrane region" description="Helical" evidence="4">
    <location>
        <begin position="31"/>
        <end position="50"/>
    </location>
</feature>
<proteinExistence type="predicted"/>
<accession>A0A3B0SN84</accession>
<keyword evidence="4" id="KW-0472">Membrane</keyword>
<sequence length="223" mass="25552">MQKIAIYDMDRTITKRGTYTPFLFHMVFARAPWRLVFLPLLPFGFIAYGLKLISRKDLKTYNQRLLLGAAPKLDALQPHIESYANKVMLENSYEKAVAQVEEDRNQGRKLVLATASYELYVDAIATRLGFDDVIGTKLEIDDNGRVLPKIIGENCYDEAKLDRIKIFLDQQSVDRKKIHIRAYSDHVSDAPMLDYADEAVATTPSPALRQLAEKRGWKIVDWD</sequence>
<dbReference type="PANTHER" id="PTHR43344">
    <property type="entry name" value="PHOSPHOSERINE PHOSPHATASE"/>
    <property type="match status" value="1"/>
</dbReference>
<dbReference type="EC" id="3.1.3.3" evidence="5"/>
<keyword evidence="2 5" id="KW-0378">Hydrolase</keyword>
<gene>
    <name evidence="5" type="ORF">MNBD_ALPHA04-1014</name>
</gene>
<dbReference type="PANTHER" id="PTHR43344:SF13">
    <property type="entry name" value="PHOSPHATASE RV3661-RELATED"/>
    <property type="match status" value="1"/>
</dbReference>
<organism evidence="5">
    <name type="scientific">hydrothermal vent metagenome</name>
    <dbReference type="NCBI Taxonomy" id="652676"/>
    <lineage>
        <taxon>unclassified sequences</taxon>
        <taxon>metagenomes</taxon>
        <taxon>ecological metagenomes</taxon>
    </lineage>
</organism>
<evidence type="ECO:0000256" key="2">
    <source>
        <dbReference type="ARBA" id="ARBA00022801"/>
    </source>
</evidence>
<dbReference type="AlphaFoldDB" id="A0A3B0SN84"/>
<dbReference type="InterPro" id="IPR036412">
    <property type="entry name" value="HAD-like_sf"/>
</dbReference>